<dbReference type="Pfam" id="PF13509">
    <property type="entry name" value="S1_2"/>
    <property type="match status" value="1"/>
</dbReference>
<dbReference type="EMBL" id="QYTW02000017">
    <property type="protein sequence ID" value="RST58765.1"/>
    <property type="molecule type" value="Genomic_DNA"/>
</dbReference>
<evidence type="ECO:0000259" key="2">
    <source>
        <dbReference type="PROSITE" id="PS50126"/>
    </source>
</evidence>
<dbReference type="InterPro" id="IPR003029">
    <property type="entry name" value="S1_domain"/>
</dbReference>
<dbReference type="GO" id="GO:0003676">
    <property type="term" value="F:nucleic acid binding"/>
    <property type="evidence" value="ECO:0007669"/>
    <property type="project" value="InterPro"/>
</dbReference>
<dbReference type="InterPro" id="IPR012340">
    <property type="entry name" value="NA-bd_OB-fold"/>
</dbReference>
<protein>
    <recommendedName>
        <fullName evidence="2">S1 motif domain-containing protein</fullName>
    </recommendedName>
</protein>
<dbReference type="Pfam" id="PF21191">
    <property type="entry name" value="CvfB_1st"/>
    <property type="match status" value="1"/>
</dbReference>
<sequence length="289" mass="33081">MSRLEAGTVVQLFEAREVPFGYFLTDGEEDVLLHHTEVPDNFDPQEEQTVFLYQDHEGRLAATLTIPEVRKGHFGWVEVVEVKENLGVFIHIGLKKDILVSKDDLPELFRLWPAKGDKLYCSLKTDKKNRLFGKLAVEDDIRRLAKFADKNLFNKNVKGTVYRLLLEGSNIITEEGYLGFIHHSERTREPRLGQLVEGRVIGVKEDGSINLSLLPRAHEAIDEDAERIYSYLISRGGNMPYGDKSQSEDIKGRFQMSKGSFKRALGKLMKERKVVQKDGWTHLADHEKE</sequence>
<dbReference type="AlphaFoldDB" id="A0A429X5Q2"/>
<reference evidence="3 6" key="2">
    <citation type="submission" date="2021-03" db="EMBL/GenBank/DDBJ databases">
        <title>Antimicrobial resistance genes in bacteria isolated from Japanese honey, and their potential for conferring macrolide and lincosamide resistance in the American foulbrood pathogen Paenibacillus larvae.</title>
        <authorList>
            <person name="Okamoto M."/>
            <person name="Kumagai M."/>
            <person name="Kanamori H."/>
            <person name="Takamatsu D."/>
        </authorList>
    </citation>
    <scope>NUCLEOTIDE SEQUENCE [LARGE SCALE GENOMIC DNA]</scope>
    <source>
        <strain evidence="3 6">J6TS1</strain>
    </source>
</reference>
<evidence type="ECO:0000313" key="4">
    <source>
        <dbReference type="EMBL" id="RST58765.1"/>
    </source>
</evidence>
<dbReference type="PIRSF" id="PIRSF012524">
    <property type="entry name" value="YitL_S1"/>
    <property type="match status" value="1"/>
</dbReference>
<dbReference type="InterPro" id="IPR040764">
    <property type="entry name" value="CvfB_WH"/>
</dbReference>
<dbReference type="RefSeq" id="WP_120117163.1">
    <property type="nucleotide sequence ID" value="NZ_BORI01000003.1"/>
</dbReference>
<dbReference type="InterPro" id="IPR036388">
    <property type="entry name" value="WH-like_DNA-bd_sf"/>
</dbReference>
<proteinExistence type="inferred from homology"/>
<dbReference type="Pfam" id="PF21543">
    <property type="entry name" value="CvfB_2nd"/>
    <property type="match status" value="1"/>
</dbReference>
<dbReference type="EMBL" id="BORJ01000001">
    <property type="protein sequence ID" value="GIN94527.1"/>
    <property type="molecule type" value="Genomic_DNA"/>
</dbReference>
<keyword evidence="6" id="KW-1185">Reference proteome</keyword>
<name>A0A429X5Q2_SIMTE</name>
<dbReference type="PROSITE" id="PS50126">
    <property type="entry name" value="S1"/>
    <property type="match status" value="1"/>
</dbReference>
<organism evidence="4 5">
    <name type="scientific">Siminovitchia terrae</name>
    <name type="common">Bacillus terrae</name>
    <dbReference type="NCBI Taxonomy" id="1914933"/>
    <lineage>
        <taxon>Bacteria</taxon>
        <taxon>Bacillati</taxon>
        <taxon>Bacillota</taxon>
        <taxon>Bacilli</taxon>
        <taxon>Bacillales</taxon>
        <taxon>Bacillaceae</taxon>
        <taxon>Siminovitchia</taxon>
    </lineage>
</organism>
<dbReference type="InterPro" id="IPR039566">
    <property type="entry name" value="CvfB_S1_st"/>
</dbReference>
<comment type="caution">
    <text evidence="4">The sequence shown here is derived from an EMBL/GenBank/DDBJ whole genome shotgun (WGS) entry which is preliminary data.</text>
</comment>
<dbReference type="PANTHER" id="PTHR37296">
    <property type="entry name" value="CONSERVED VIRULENCE FACTOR B"/>
    <property type="match status" value="1"/>
</dbReference>
<feature type="domain" description="S1 motif" evidence="2">
    <location>
        <begin position="154"/>
        <end position="214"/>
    </location>
</feature>
<dbReference type="Proteomes" id="UP000287296">
    <property type="component" value="Unassembled WGS sequence"/>
</dbReference>
<dbReference type="InterPro" id="IPR014464">
    <property type="entry name" value="CvfB_fam"/>
</dbReference>
<dbReference type="InterPro" id="IPR048587">
    <property type="entry name" value="CvfB_S1_3rd"/>
</dbReference>
<comment type="similarity">
    <text evidence="1">Belongs to the CvfB family.</text>
</comment>
<dbReference type="Gene3D" id="1.10.10.10">
    <property type="entry name" value="Winged helix-like DNA-binding domain superfamily/Winged helix DNA-binding domain"/>
    <property type="match status" value="1"/>
</dbReference>
<gene>
    <name evidence="3" type="primary">yitL</name>
    <name evidence="4" type="ORF">D5F11_016130</name>
    <name evidence="3" type="ORF">J6TS1_03970</name>
</gene>
<dbReference type="OrthoDB" id="9801597at2"/>
<dbReference type="Gene3D" id="2.40.50.140">
    <property type="entry name" value="Nucleic acid-binding proteins"/>
    <property type="match status" value="2"/>
</dbReference>
<accession>A0A429X5Q2</accession>
<reference evidence="4 5" key="1">
    <citation type="submission" date="2018-12" db="EMBL/GenBank/DDBJ databases">
        <authorList>
            <person name="Sun L."/>
            <person name="Chen Z."/>
        </authorList>
    </citation>
    <scope>NUCLEOTIDE SEQUENCE [LARGE SCALE GENOMIC DNA]</scope>
    <source>
        <strain evidence="4 5">LMG 29736</strain>
    </source>
</reference>
<evidence type="ECO:0000313" key="3">
    <source>
        <dbReference type="EMBL" id="GIN94527.1"/>
    </source>
</evidence>
<dbReference type="Proteomes" id="UP000680670">
    <property type="component" value="Unassembled WGS sequence"/>
</dbReference>
<evidence type="ECO:0000313" key="6">
    <source>
        <dbReference type="Proteomes" id="UP000680670"/>
    </source>
</evidence>
<evidence type="ECO:0000313" key="5">
    <source>
        <dbReference type="Proteomes" id="UP000287296"/>
    </source>
</evidence>
<evidence type="ECO:0000256" key="1">
    <source>
        <dbReference type="PIRNR" id="PIRNR012524"/>
    </source>
</evidence>
<dbReference type="SUPFAM" id="SSF50249">
    <property type="entry name" value="Nucleic acid-binding proteins"/>
    <property type="match status" value="1"/>
</dbReference>
<dbReference type="Pfam" id="PF17783">
    <property type="entry name" value="WHD_CvfB"/>
    <property type="match status" value="1"/>
</dbReference>
<dbReference type="PANTHER" id="PTHR37296:SF1">
    <property type="entry name" value="CONSERVED VIRULENCE FACTOR B"/>
    <property type="match status" value="1"/>
</dbReference>
<dbReference type="InterPro" id="IPR048588">
    <property type="entry name" value="CvfB_S1_2nd"/>
</dbReference>
<dbReference type="SMART" id="SM00316">
    <property type="entry name" value="S1"/>
    <property type="match status" value="3"/>
</dbReference>